<gene>
    <name evidence="2" type="ORF">GCM10010094_93290</name>
</gene>
<keyword evidence="3" id="KW-1185">Reference proteome</keyword>
<protein>
    <submittedName>
        <fullName evidence="2">Uncharacterized protein</fullName>
    </submittedName>
</protein>
<comment type="caution">
    <text evidence="2">The sequence shown here is derived from an EMBL/GenBank/DDBJ whole genome shotgun (WGS) entry which is preliminary data.</text>
</comment>
<evidence type="ECO:0000313" key="2">
    <source>
        <dbReference type="EMBL" id="GGL17741.1"/>
    </source>
</evidence>
<evidence type="ECO:0000256" key="1">
    <source>
        <dbReference type="SAM" id="MobiDB-lite"/>
    </source>
</evidence>
<proteinExistence type="predicted"/>
<feature type="compositionally biased region" description="Gly residues" evidence="1">
    <location>
        <begin position="1"/>
        <end position="19"/>
    </location>
</feature>
<dbReference type="Proteomes" id="UP000637788">
    <property type="component" value="Unassembled WGS sequence"/>
</dbReference>
<reference evidence="2" key="2">
    <citation type="submission" date="2020-09" db="EMBL/GenBank/DDBJ databases">
        <authorList>
            <person name="Sun Q."/>
            <person name="Ohkuma M."/>
        </authorList>
    </citation>
    <scope>NUCLEOTIDE SEQUENCE</scope>
    <source>
        <strain evidence="2">JCM 3035</strain>
    </source>
</reference>
<reference evidence="2" key="1">
    <citation type="journal article" date="2014" name="Int. J. Syst. Evol. Microbiol.">
        <title>Complete genome sequence of Corynebacterium casei LMG S-19264T (=DSM 44701T), isolated from a smear-ripened cheese.</title>
        <authorList>
            <consortium name="US DOE Joint Genome Institute (JGI-PGF)"/>
            <person name="Walter F."/>
            <person name="Albersmeier A."/>
            <person name="Kalinowski J."/>
            <person name="Ruckert C."/>
        </authorList>
    </citation>
    <scope>NUCLEOTIDE SEQUENCE</scope>
    <source>
        <strain evidence="2">JCM 3035</strain>
    </source>
</reference>
<dbReference type="EMBL" id="BMPQ01000062">
    <property type="protein sequence ID" value="GGL17741.1"/>
    <property type="molecule type" value="Genomic_DNA"/>
</dbReference>
<name>A0A917VVD8_9ACTN</name>
<organism evidence="2 3">
    <name type="scientific">Streptomyces flaveus</name>
    <dbReference type="NCBI Taxonomy" id="66370"/>
    <lineage>
        <taxon>Bacteria</taxon>
        <taxon>Bacillati</taxon>
        <taxon>Actinomycetota</taxon>
        <taxon>Actinomycetes</taxon>
        <taxon>Kitasatosporales</taxon>
        <taxon>Streptomycetaceae</taxon>
        <taxon>Streptomyces</taxon>
        <taxon>Streptomyces aurantiacus group</taxon>
    </lineage>
</organism>
<feature type="region of interest" description="Disordered" evidence="1">
    <location>
        <begin position="1"/>
        <end position="37"/>
    </location>
</feature>
<evidence type="ECO:0000313" key="3">
    <source>
        <dbReference type="Proteomes" id="UP000637788"/>
    </source>
</evidence>
<accession>A0A917VVD8</accession>
<sequence length="93" mass="9602">MWRRGGASGSVAGTGGAADRGGASLRHPGHSLDDPLARTHELVTGPARVRFYAAAPINTLRSTALLERDPCAVLRALNSALLSASSDGSRFCT</sequence>
<dbReference type="AlphaFoldDB" id="A0A917VVD8"/>